<dbReference type="Proteomes" id="UP000578091">
    <property type="component" value="Unassembled WGS sequence"/>
</dbReference>
<comment type="caution">
    <text evidence="2">The sequence shown here is derived from an EMBL/GenBank/DDBJ whole genome shotgun (WGS) entry which is preliminary data.</text>
</comment>
<dbReference type="AlphaFoldDB" id="A0A853JEQ9"/>
<feature type="signal peptide" evidence="1">
    <location>
        <begin position="1"/>
        <end position="23"/>
    </location>
</feature>
<proteinExistence type="predicted"/>
<accession>A0A853JEQ9</accession>
<evidence type="ECO:0000313" key="2">
    <source>
        <dbReference type="EMBL" id="NZA27040.1"/>
    </source>
</evidence>
<sequence>MKTRLIGTAAIAAALAMAGCASTSPGYGSGYGSAPQSGYGTSCYDCGTVTRIDRTTDGKPNVAGPLLGGVVGAVAGKELARRNTDSEGRRNVATAGGAIAGAVAGNAIQNRVEGSGMYNVHVRMDDGRTMVLSQAEVGGLREGTYVRVQNGRAYAR</sequence>
<keyword evidence="3" id="KW-1185">Reference proteome</keyword>
<protein>
    <submittedName>
        <fullName evidence="2">Glycine zipper 2TM domain-containing protein</fullName>
    </submittedName>
</protein>
<organism evidence="2 3">
    <name type="scientific">Luteimonas salinisoli</name>
    <dbReference type="NCBI Taxonomy" id="2752307"/>
    <lineage>
        <taxon>Bacteria</taxon>
        <taxon>Pseudomonadati</taxon>
        <taxon>Pseudomonadota</taxon>
        <taxon>Gammaproteobacteria</taxon>
        <taxon>Lysobacterales</taxon>
        <taxon>Lysobacteraceae</taxon>
        <taxon>Luteimonas</taxon>
    </lineage>
</organism>
<evidence type="ECO:0000256" key="1">
    <source>
        <dbReference type="SAM" id="SignalP"/>
    </source>
</evidence>
<gene>
    <name evidence="2" type="ORF">H0E84_11690</name>
</gene>
<feature type="chain" id="PRO_5032284732" evidence="1">
    <location>
        <begin position="24"/>
        <end position="156"/>
    </location>
</feature>
<keyword evidence="1" id="KW-0732">Signal</keyword>
<dbReference type="EMBL" id="JACCKA010000070">
    <property type="protein sequence ID" value="NZA27040.1"/>
    <property type="molecule type" value="Genomic_DNA"/>
</dbReference>
<reference evidence="2 3" key="1">
    <citation type="submission" date="2020-07" db="EMBL/GenBank/DDBJ databases">
        <title>Luteimonas sp. SJ-92.</title>
        <authorList>
            <person name="Huang X.-X."/>
            <person name="Xu L."/>
            <person name="Sun J.-Q."/>
        </authorList>
    </citation>
    <scope>NUCLEOTIDE SEQUENCE [LARGE SCALE GENOMIC DNA]</scope>
    <source>
        <strain evidence="2 3">SJ-92</strain>
    </source>
</reference>
<dbReference type="RefSeq" id="WP_180678821.1">
    <property type="nucleotide sequence ID" value="NZ_JACCKA010000070.1"/>
</dbReference>
<dbReference type="PROSITE" id="PS51257">
    <property type="entry name" value="PROKAR_LIPOPROTEIN"/>
    <property type="match status" value="1"/>
</dbReference>
<evidence type="ECO:0000313" key="3">
    <source>
        <dbReference type="Proteomes" id="UP000578091"/>
    </source>
</evidence>
<name>A0A853JEQ9_9GAMM</name>